<feature type="binding site" evidence="7">
    <location>
        <position position="66"/>
    </location>
    <ligand>
        <name>shikimate</name>
        <dbReference type="ChEBI" id="CHEBI:36208"/>
    </ligand>
</feature>
<protein>
    <recommendedName>
        <fullName evidence="2 7">Shikimate dehydrogenase (NADP(+))</fullName>
        <shortName evidence="7">SDH</shortName>
        <ecNumber evidence="2 7">1.1.1.25</ecNumber>
    </recommendedName>
</protein>
<dbReference type="GO" id="GO:0050661">
    <property type="term" value="F:NADP binding"/>
    <property type="evidence" value="ECO:0007669"/>
    <property type="project" value="InterPro"/>
</dbReference>
<dbReference type="RefSeq" id="WP_127608786.1">
    <property type="nucleotide sequence ID" value="NZ_JARTHJ010000009.1"/>
</dbReference>
<dbReference type="InterPro" id="IPR036291">
    <property type="entry name" value="NAD(P)-bd_dom_sf"/>
</dbReference>
<dbReference type="GO" id="GO:0019632">
    <property type="term" value="P:shikimate metabolic process"/>
    <property type="evidence" value="ECO:0007669"/>
    <property type="project" value="InterPro"/>
</dbReference>
<dbReference type="InterPro" id="IPR013708">
    <property type="entry name" value="Shikimate_DH-bd_N"/>
</dbReference>
<feature type="domain" description="SDH C-terminal" evidence="9">
    <location>
        <begin position="247"/>
        <end position="277"/>
    </location>
</feature>
<comment type="caution">
    <text evidence="10">The sequence shown here is derived from an EMBL/GenBank/DDBJ whole genome shotgun (WGS) entry which is preliminary data.</text>
</comment>
<evidence type="ECO:0000256" key="6">
    <source>
        <dbReference type="ARBA" id="ARBA00023141"/>
    </source>
</evidence>
<dbReference type="SUPFAM" id="SSF53223">
    <property type="entry name" value="Aminoacid dehydrogenase-like, N-terminal domain"/>
    <property type="match status" value="1"/>
</dbReference>
<dbReference type="InterPro" id="IPR022893">
    <property type="entry name" value="Shikimate_DH_fam"/>
</dbReference>
<comment type="caution">
    <text evidence="7">Lacks conserved residue(s) required for the propagation of feature annotation.</text>
</comment>
<dbReference type="Pfam" id="PF18317">
    <property type="entry name" value="SDH_C"/>
    <property type="match status" value="1"/>
</dbReference>
<keyword evidence="6 7" id="KW-0057">Aromatic amino acid biosynthesis</keyword>
<dbReference type="EC" id="1.1.1.25" evidence="2 7"/>
<feature type="binding site" evidence="7">
    <location>
        <position position="254"/>
    </location>
    <ligand>
        <name>shikimate</name>
        <dbReference type="ChEBI" id="CHEBI:36208"/>
    </ligand>
</feature>
<dbReference type="UniPathway" id="UPA00053">
    <property type="reaction ID" value="UER00087"/>
</dbReference>
<feature type="active site" description="Proton acceptor" evidence="7">
    <location>
        <position position="70"/>
    </location>
</feature>
<evidence type="ECO:0000256" key="5">
    <source>
        <dbReference type="ARBA" id="ARBA00023002"/>
    </source>
</evidence>
<dbReference type="InterPro" id="IPR046346">
    <property type="entry name" value="Aminoacid_DH-like_N_sf"/>
</dbReference>
<dbReference type="HAMAP" id="MF_00222">
    <property type="entry name" value="Shikimate_DH_AroE"/>
    <property type="match status" value="1"/>
</dbReference>
<organism evidence="10 11">
    <name type="scientific">Paenibacillus validus</name>
    <dbReference type="NCBI Taxonomy" id="44253"/>
    <lineage>
        <taxon>Bacteria</taxon>
        <taxon>Bacillati</taxon>
        <taxon>Bacillota</taxon>
        <taxon>Bacilli</taxon>
        <taxon>Bacillales</taxon>
        <taxon>Paenibacillaceae</taxon>
        <taxon>Paenibacillus</taxon>
    </lineage>
</organism>
<evidence type="ECO:0000259" key="9">
    <source>
        <dbReference type="Pfam" id="PF18317"/>
    </source>
</evidence>
<evidence type="ECO:0000313" key="10">
    <source>
        <dbReference type="EMBL" id="MUG72189.1"/>
    </source>
</evidence>
<keyword evidence="4 7" id="KW-0521">NADP</keyword>
<feature type="binding site" evidence="7">
    <location>
        <begin position="131"/>
        <end position="135"/>
    </location>
    <ligand>
        <name>NADP(+)</name>
        <dbReference type="ChEBI" id="CHEBI:58349"/>
    </ligand>
</feature>
<feature type="domain" description="Shikimate dehydrogenase substrate binding N-terminal" evidence="8">
    <location>
        <begin position="11"/>
        <end position="93"/>
    </location>
</feature>
<dbReference type="PANTHER" id="PTHR21089:SF1">
    <property type="entry name" value="BIFUNCTIONAL 3-DEHYDROQUINATE DEHYDRATASE_SHIKIMATE DEHYDROGENASE, CHLOROPLASTIC"/>
    <property type="match status" value="1"/>
</dbReference>
<dbReference type="SUPFAM" id="SSF51735">
    <property type="entry name" value="NAD(P)-binding Rossmann-fold domains"/>
    <property type="match status" value="1"/>
</dbReference>
<dbReference type="Gene3D" id="3.40.50.10860">
    <property type="entry name" value="Leucine Dehydrogenase, chain A, domain 1"/>
    <property type="match status" value="1"/>
</dbReference>
<evidence type="ECO:0000259" key="8">
    <source>
        <dbReference type="Pfam" id="PF08501"/>
    </source>
</evidence>
<evidence type="ECO:0000256" key="2">
    <source>
        <dbReference type="ARBA" id="ARBA00012962"/>
    </source>
</evidence>
<reference evidence="10 11" key="1">
    <citation type="submission" date="2019-11" db="EMBL/GenBank/DDBJ databases">
        <title>Draft genome sequences of five Paenibacillus species of dairy origin.</title>
        <authorList>
            <person name="Olajide A.M."/>
            <person name="Chen S."/>
            <person name="Lapointe G."/>
        </authorList>
    </citation>
    <scope>NUCLEOTIDE SEQUENCE [LARGE SCALE GENOMIC DNA]</scope>
    <source>
        <strain evidence="10 11">2CS3</strain>
    </source>
</reference>
<dbReference type="Pfam" id="PF08501">
    <property type="entry name" value="Shikimate_dh_N"/>
    <property type="match status" value="1"/>
</dbReference>
<dbReference type="GO" id="GO:0004764">
    <property type="term" value="F:shikimate 3-dehydrogenase (NADP+) activity"/>
    <property type="evidence" value="ECO:0007669"/>
    <property type="project" value="UniProtKB-UniRule"/>
</dbReference>
<accession>A0A7X3CUJ7</accession>
<comment type="similarity">
    <text evidence="7">Belongs to the shikimate dehydrogenase family.</text>
</comment>
<evidence type="ECO:0000256" key="4">
    <source>
        <dbReference type="ARBA" id="ARBA00022857"/>
    </source>
</evidence>
<feature type="binding site" evidence="7">
    <location>
        <position position="82"/>
    </location>
    <ligand>
        <name>NADP(+)</name>
        <dbReference type="ChEBI" id="CHEBI:58349"/>
    </ligand>
</feature>
<dbReference type="PANTHER" id="PTHR21089">
    <property type="entry name" value="SHIKIMATE DEHYDROGENASE"/>
    <property type="match status" value="1"/>
</dbReference>
<dbReference type="NCBIfam" id="TIGR00507">
    <property type="entry name" value="aroE"/>
    <property type="match status" value="1"/>
</dbReference>
<keyword evidence="11" id="KW-1185">Reference proteome</keyword>
<comment type="subunit">
    <text evidence="7">Homodimer.</text>
</comment>
<comment type="pathway">
    <text evidence="1 7">Metabolic intermediate biosynthesis; chorismate biosynthesis; chorismate from D-erythrose 4-phosphate and phosphoenolpyruvate: step 4/7.</text>
</comment>
<dbReference type="NCBIfam" id="NF001319">
    <property type="entry name" value="PRK00258.3-3"/>
    <property type="match status" value="1"/>
</dbReference>
<dbReference type="CDD" id="cd01065">
    <property type="entry name" value="NAD_bind_Shikimate_DH"/>
    <property type="match status" value="1"/>
</dbReference>
<keyword evidence="3 7" id="KW-0028">Amino-acid biosynthesis</keyword>
<dbReference type="Gene3D" id="3.40.50.720">
    <property type="entry name" value="NAD(P)-binding Rossmann-like Domain"/>
    <property type="match status" value="1"/>
</dbReference>
<dbReference type="InterPro" id="IPR041121">
    <property type="entry name" value="SDH_C"/>
</dbReference>
<feature type="binding site" evidence="7">
    <location>
        <position position="106"/>
    </location>
    <ligand>
        <name>shikimate</name>
        <dbReference type="ChEBI" id="CHEBI:36208"/>
    </ligand>
</feature>
<feature type="binding site" evidence="7">
    <location>
        <begin position="19"/>
        <end position="21"/>
    </location>
    <ligand>
        <name>shikimate</name>
        <dbReference type="ChEBI" id="CHEBI:36208"/>
    </ligand>
</feature>
<dbReference type="GO" id="GO:0009073">
    <property type="term" value="P:aromatic amino acid family biosynthetic process"/>
    <property type="evidence" value="ECO:0007669"/>
    <property type="project" value="UniProtKB-KW"/>
</dbReference>
<feature type="binding site" evidence="7">
    <location>
        <position position="226"/>
    </location>
    <ligand>
        <name>shikimate</name>
        <dbReference type="ChEBI" id="CHEBI:36208"/>
    </ligand>
</feature>
<feature type="binding site" evidence="7">
    <location>
        <position position="224"/>
    </location>
    <ligand>
        <name>NADP(+)</name>
        <dbReference type="ChEBI" id="CHEBI:58349"/>
    </ligand>
</feature>
<comment type="catalytic activity">
    <reaction evidence="7">
        <text>shikimate + NADP(+) = 3-dehydroshikimate + NADPH + H(+)</text>
        <dbReference type="Rhea" id="RHEA:17737"/>
        <dbReference type="ChEBI" id="CHEBI:15378"/>
        <dbReference type="ChEBI" id="CHEBI:16630"/>
        <dbReference type="ChEBI" id="CHEBI:36208"/>
        <dbReference type="ChEBI" id="CHEBI:57783"/>
        <dbReference type="ChEBI" id="CHEBI:58349"/>
        <dbReference type="EC" id="1.1.1.25"/>
    </reaction>
</comment>
<dbReference type="NCBIfam" id="NF001314">
    <property type="entry name" value="PRK00258.2-2"/>
    <property type="match status" value="1"/>
</dbReference>
<proteinExistence type="inferred from homology"/>
<dbReference type="GO" id="GO:0009423">
    <property type="term" value="P:chorismate biosynthetic process"/>
    <property type="evidence" value="ECO:0007669"/>
    <property type="project" value="UniProtKB-UniRule"/>
</dbReference>
<sequence>MTSNQTKWTGLLGYPVEHSMSAVMQNAAYQALGLPYQYVSFPVPPNELKDAISGIKALGFRGVNVTIPHKVAVMELLDEVDDLARDIGAVNTISLDRGRLIGFNTDGTGYIQSLQEDCGIDVSGLNVLVLGAGGAARSVTAALARAGVGRLHIFDPRPDCSHSLAKQLALRVEAEAVTDTVMEKRGLADIDLLINATPVGMYPHVNHMPLAPSLLHPGLTVSDIIYNPYETALIKEAQKIGANVHRGVGMLVHQGALSFRLWTGQQAPSDVMRNAVLNQLSIEVREA</sequence>
<gene>
    <name evidence="7" type="primary">aroE</name>
    <name evidence="10" type="ORF">GNP93_16080</name>
</gene>
<dbReference type="Proteomes" id="UP000450917">
    <property type="component" value="Unassembled WGS sequence"/>
</dbReference>
<evidence type="ECO:0000256" key="7">
    <source>
        <dbReference type="HAMAP-Rule" id="MF_00222"/>
    </source>
</evidence>
<feature type="binding site" evidence="7">
    <location>
        <position position="91"/>
    </location>
    <ligand>
        <name>shikimate</name>
        <dbReference type="ChEBI" id="CHEBI:36208"/>
    </ligand>
</feature>
<dbReference type="InterPro" id="IPR011342">
    <property type="entry name" value="Shikimate_DH"/>
</dbReference>
<dbReference type="GO" id="GO:0008652">
    <property type="term" value="P:amino acid biosynthetic process"/>
    <property type="evidence" value="ECO:0007669"/>
    <property type="project" value="UniProtKB-KW"/>
</dbReference>
<comment type="function">
    <text evidence="7">Involved in the biosynthesis of the chorismate, which leads to the biosynthesis of aromatic amino acids. Catalyzes the reversible NADPH linked reduction of 3-dehydroshikimate (DHSA) to yield shikimate (SA).</text>
</comment>
<dbReference type="EMBL" id="WNZX01000013">
    <property type="protein sequence ID" value="MUG72189.1"/>
    <property type="molecule type" value="Genomic_DNA"/>
</dbReference>
<dbReference type="AlphaFoldDB" id="A0A7X3CUJ7"/>
<evidence type="ECO:0000256" key="3">
    <source>
        <dbReference type="ARBA" id="ARBA00022605"/>
    </source>
</evidence>
<evidence type="ECO:0000256" key="1">
    <source>
        <dbReference type="ARBA" id="ARBA00004871"/>
    </source>
</evidence>
<feature type="binding site" evidence="7">
    <location>
        <position position="247"/>
    </location>
    <ligand>
        <name>NADP(+)</name>
        <dbReference type="ChEBI" id="CHEBI:58349"/>
    </ligand>
</feature>
<keyword evidence="5 7" id="KW-0560">Oxidoreductase</keyword>
<name>A0A7X3CUJ7_9BACL</name>
<evidence type="ECO:0000313" key="11">
    <source>
        <dbReference type="Proteomes" id="UP000450917"/>
    </source>
</evidence>